<dbReference type="RefSeq" id="WP_075766722.1">
    <property type="nucleotide sequence ID" value="NZ_MJIL01000089.1"/>
</dbReference>
<dbReference type="Proteomes" id="UP000186905">
    <property type="component" value="Unassembled WGS sequence"/>
</dbReference>
<organism evidence="1 2">
    <name type="scientific">Photobacterium proteolyticum</name>
    <dbReference type="NCBI Taxonomy" id="1903952"/>
    <lineage>
        <taxon>Bacteria</taxon>
        <taxon>Pseudomonadati</taxon>
        <taxon>Pseudomonadota</taxon>
        <taxon>Gammaproteobacteria</taxon>
        <taxon>Vibrionales</taxon>
        <taxon>Vibrionaceae</taxon>
        <taxon>Photobacterium</taxon>
    </lineage>
</organism>
<dbReference type="EMBL" id="MJIL01000089">
    <property type="protein sequence ID" value="OLQ73080.1"/>
    <property type="molecule type" value="Genomic_DNA"/>
</dbReference>
<evidence type="ECO:0000313" key="2">
    <source>
        <dbReference type="Proteomes" id="UP000186905"/>
    </source>
</evidence>
<protein>
    <submittedName>
        <fullName evidence="1">Uncharacterized protein</fullName>
    </submittedName>
</protein>
<accession>A0A1Q9GFH6</accession>
<name>A0A1Q9GFH6_9GAMM</name>
<dbReference type="AlphaFoldDB" id="A0A1Q9GFH6"/>
<keyword evidence="2" id="KW-1185">Reference proteome</keyword>
<reference evidence="1 2" key="1">
    <citation type="submission" date="2016-09" db="EMBL/GenBank/DDBJ databases">
        <title>Photobacterium proteolyticum sp. nov. a protease producing bacterium isolated from ocean sediments of Laizhou Bay.</title>
        <authorList>
            <person name="Li Y."/>
        </authorList>
    </citation>
    <scope>NUCLEOTIDE SEQUENCE [LARGE SCALE GENOMIC DNA]</scope>
    <source>
        <strain evidence="1 2">13-12</strain>
    </source>
</reference>
<evidence type="ECO:0000313" key="1">
    <source>
        <dbReference type="EMBL" id="OLQ73080.1"/>
    </source>
</evidence>
<comment type="caution">
    <text evidence="1">The sequence shown here is derived from an EMBL/GenBank/DDBJ whole genome shotgun (WGS) entry which is preliminary data.</text>
</comment>
<gene>
    <name evidence="1" type="ORF">BIT28_11980</name>
</gene>
<proteinExistence type="predicted"/>
<sequence length="258" mass="28082">MITAVNTQSPSLHQQGLALDETASLAGSSTAKAANTAPVLLQHTSTVTANRPNGAVSLELPVARNDADYSMAIKDISRLDHEDTMVQISDILTLMHQLATTQRQQARESRMTEREAAVGSILGQADKIREQAELERLSGWISAGISIASGAMQVSGGVKALKMDISDAKLQTVNSIQQAKTQILTGVGQLLTTQIDYHAKQKQADGKVLEADQKVHETAMEDEGQQMQFYLDVIRDARQKLEEVMRSQQESMKSIVRA</sequence>
<dbReference type="OrthoDB" id="5813101at2"/>
<dbReference type="STRING" id="1903952.BIT28_11980"/>